<dbReference type="InterPro" id="IPR036412">
    <property type="entry name" value="HAD-like_sf"/>
</dbReference>
<comment type="cofactor">
    <cofactor evidence="1">
        <name>Mg(2+)</name>
        <dbReference type="ChEBI" id="CHEBI:18420"/>
    </cofactor>
</comment>
<evidence type="ECO:0000313" key="5">
    <source>
        <dbReference type="Proteomes" id="UP001500897"/>
    </source>
</evidence>
<keyword evidence="3" id="KW-0460">Magnesium</keyword>
<dbReference type="SFLD" id="SFLDG01129">
    <property type="entry name" value="C1.5:_HAD__Beta-PGM__Phosphata"/>
    <property type="match status" value="1"/>
</dbReference>
<sequence>MQRLAFFDLDDTLVDRTQGFRACVRSFCSDLGFAEDVEEWLLDAMYERAYRSDFDRLRSEFALSAPTDELWQRYSSGMAAAVTCPSAVLSGLEELRAAGWRLAVVTNGAGDIQRAKLARTGIDRRVDAVCVSEEVGIRKPEIGIFTEAARLLGVDGLSGGWMVGDSPEKDVAGGRAAGLRTIWVSGGNGNAVEADHVVSDAGEAIELLLGMNGVHA</sequence>
<dbReference type="InterPro" id="IPR023214">
    <property type="entry name" value="HAD_sf"/>
</dbReference>
<protein>
    <recommendedName>
        <fullName evidence="6">Hydrolase of the HAD superfamily</fullName>
    </recommendedName>
</protein>
<comment type="caution">
    <text evidence="4">The sequence shown here is derived from an EMBL/GenBank/DDBJ whole genome shotgun (WGS) entry which is preliminary data.</text>
</comment>
<dbReference type="PANTHER" id="PTHR46470:SF4">
    <property type="entry name" value="5-AMINO-6-(5-PHOSPHO-D-RIBITYLAMINO)URACIL PHOSPHATASE YIGB"/>
    <property type="match status" value="1"/>
</dbReference>
<dbReference type="NCBIfam" id="TIGR01549">
    <property type="entry name" value="HAD-SF-IA-v1"/>
    <property type="match status" value="1"/>
</dbReference>
<evidence type="ECO:0000256" key="1">
    <source>
        <dbReference type="ARBA" id="ARBA00001946"/>
    </source>
</evidence>
<organism evidence="4 5">
    <name type="scientific">Kitasatospora saccharophila</name>
    <dbReference type="NCBI Taxonomy" id="407973"/>
    <lineage>
        <taxon>Bacteria</taxon>
        <taxon>Bacillati</taxon>
        <taxon>Actinomycetota</taxon>
        <taxon>Actinomycetes</taxon>
        <taxon>Kitasatosporales</taxon>
        <taxon>Streptomycetaceae</taxon>
        <taxon>Kitasatospora</taxon>
    </lineage>
</organism>
<dbReference type="SUPFAM" id="SSF56784">
    <property type="entry name" value="HAD-like"/>
    <property type="match status" value="1"/>
</dbReference>
<dbReference type="InterPro" id="IPR041492">
    <property type="entry name" value="HAD_2"/>
</dbReference>
<evidence type="ECO:0008006" key="6">
    <source>
        <dbReference type="Google" id="ProtNLM"/>
    </source>
</evidence>
<dbReference type="Proteomes" id="UP001500897">
    <property type="component" value="Unassembled WGS sequence"/>
</dbReference>
<dbReference type="PRINTS" id="PR00413">
    <property type="entry name" value="HADHALOGNASE"/>
</dbReference>
<dbReference type="EMBL" id="BAAANS010000119">
    <property type="protein sequence ID" value="GAA2126218.1"/>
    <property type="molecule type" value="Genomic_DNA"/>
</dbReference>
<keyword evidence="2" id="KW-0378">Hydrolase</keyword>
<name>A0ABP5K2E2_9ACTN</name>
<dbReference type="InterPro" id="IPR006439">
    <property type="entry name" value="HAD-SF_hydro_IA"/>
</dbReference>
<dbReference type="Gene3D" id="3.40.50.1000">
    <property type="entry name" value="HAD superfamily/HAD-like"/>
    <property type="match status" value="1"/>
</dbReference>
<evidence type="ECO:0000313" key="4">
    <source>
        <dbReference type="EMBL" id="GAA2126218.1"/>
    </source>
</evidence>
<dbReference type="SFLD" id="SFLDS00003">
    <property type="entry name" value="Haloacid_Dehalogenase"/>
    <property type="match status" value="1"/>
</dbReference>
<proteinExistence type="predicted"/>
<dbReference type="RefSeq" id="WP_344559478.1">
    <property type="nucleotide sequence ID" value="NZ_BAAANS010000119.1"/>
</dbReference>
<gene>
    <name evidence="4" type="ORF">GCM10009759_78490</name>
</gene>
<keyword evidence="5" id="KW-1185">Reference proteome</keyword>
<accession>A0ABP5K2E2</accession>
<dbReference type="Pfam" id="PF13419">
    <property type="entry name" value="HAD_2"/>
    <property type="match status" value="1"/>
</dbReference>
<reference evidence="5" key="1">
    <citation type="journal article" date="2019" name="Int. J. Syst. Evol. Microbiol.">
        <title>The Global Catalogue of Microorganisms (GCM) 10K type strain sequencing project: providing services to taxonomists for standard genome sequencing and annotation.</title>
        <authorList>
            <consortium name="The Broad Institute Genomics Platform"/>
            <consortium name="The Broad Institute Genome Sequencing Center for Infectious Disease"/>
            <person name="Wu L."/>
            <person name="Ma J."/>
        </authorList>
    </citation>
    <scope>NUCLEOTIDE SEQUENCE [LARGE SCALE GENOMIC DNA]</scope>
    <source>
        <strain evidence="5">JCM 14559</strain>
    </source>
</reference>
<dbReference type="InterPro" id="IPR051400">
    <property type="entry name" value="HAD-like_hydrolase"/>
</dbReference>
<dbReference type="Gene3D" id="1.10.150.520">
    <property type="match status" value="1"/>
</dbReference>
<dbReference type="PANTHER" id="PTHR46470">
    <property type="entry name" value="N-ACYLNEURAMINATE-9-PHOSPHATASE"/>
    <property type="match status" value="1"/>
</dbReference>
<evidence type="ECO:0000256" key="2">
    <source>
        <dbReference type="ARBA" id="ARBA00022801"/>
    </source>
</evidence>
<evidence type="ECO:0000256" key="3">
    <source>
        <dbReference type="ARBA" id="ARBA00022842"/>
    </source>
</evidence>